<gene>
    <name evidence="2" type="ORF">INT47_010139</name>
</gene>
<dbReference type="EMBL" id="JAEPRD010000019">
    <property type="protein sequence ID" value="KAG2208443.1"/>
    <property type="molecule type" value="Genomic_DNA"/>
</dbReference>
<sequence>MGYNEKVCCCLPVRIGVLIMSFLIFVSYMQNMHYHLIFFEDKPEVAISKMKIRYMYTYLTQWSILQQNVDTPLTLDAFNGVFYAFVTAFITYAVVSIIGMVAIVLQHRRLVRIYHVANWFFVLLLFTTTLAFWTYLKVKQDVYVNDCQELLNVYNNATINSVYTPIQIPGKQIVAGGSDKSECINFIKKMVIGSGVCVFICNILQLYWARSIGKYATSLKRHYQHQRLEVRDDDMLSIRSD</sequence>
<keyword evidence="3" id="KW-1185">Reference proteome</keyword>
<organism evidence="2 3">
    <name type="scientific">Mucor saturninus</name>
    <dbReference type="NCBI Taxonomy" id="64648"/>
    <lineage>
        <taxon>Eukaryota</taxon>
        <taxon>Fungi</taxon>
        <taxon>Fungi incertae sedis</taxon>
        <taxon>Mucoromycota</taxon>
        <taxon>Mucoromycotina</taxon>
        <taxon>Mucoromycetes</taxon>
        <taxon>Mucorales</taxon>
        <taxon>Mucorineae</taxon>
        <taxon>Mucoraceae</taxon>
        <taxon>Mucor</taxon>
    </lineage>
</organism>
<dbReference type="AlphaFoldDB" id="A0A8H7RD32"/>
<evidence type="ECO:0000256" key="1">
    <source>
        <dbReference type="SAM" id="Phobius"/>
    </source>
</evidence>
<feature type="transmembrane region" description="Helical" evidence="1">
    <location>
        <begin position="81"/>
        <end position="105"/>
    </location>
</feature>
<protein>
    <submittedName>
        <fullName evidence="2">Uncharacterized protein</fullName>
    </submittedName>
</protein>
<dbReference type="Proteomes" id="UP000603453">
    <property type="component" value="Unassembled WGS sequence"/>
</dbReference>
<feature type="transmembrane region" description="Helical" evidence="1">
    <location>
        <begin position="117"/>
        <end position="136"/>
    </location>
</feature>
<name>A0A8H7RD32_9FUNG</name>
<reference evidence="2" key="1">
    <citation type="submission" date="2020-12" db="EMBL/GenBank/DDBJ databases">
        <title>Metabolic potential, ecology and presence of endohyphal bacteria is reflected in genomic diversity of Mucoromycotina.</title>
        <authorList>
            <person name="Muszewska A."/>
            <person name="Okrasinska A."/>
            <person name="Steczkiewicz K."/>
            <person name="Drgas O."/>
            <person name="Orlowska M."/>
            <person name="Perlinska-Lenart U."/>
            <person name="Aleksandrzak-Piekarczyk T."/>
            <person name="Szatraj K."/>
            <person name="Zielenkiewicz U."/>
            <person name="Pilsyk S."/>
            <person name="Malc E."/>
            <person name="Mieczkowski P."/>
            <person name="Kruszewska J.S."/>
            <person name="Biernat P."/>
            <person name="Pawlowska J."/>
        </authorList>
    </citation>
    <scope>NUCLEOTIDE SEQUENCE</scope>
    <source>
        <strain evidence="2">WA0000017839</strain>
    </source>
</reference>
<feature type="transmembrane region" description="Helical" evidence="1">
    <location>
        <begin position="190"/>
        <end position="209"/>
    </location>
</feature>
<evidence type="ECO:0000313" key="2">
    <source>
        <dbReference type="EMBL" id="KAG2208443.1"/>
    </source>
</evidence>
<evidence type="ECO:0000313" key="3">
    <source>
        <dbReference type="Proteomes" id="UP000603453"/>
    </source>
</evidence>
<proteinExistence type="predicted"/>
<feature type="transmembrane region" description="Helical" evidence="1">
    <location>
        <begin position="7"/>
        <end position="29"/>
    </location>
</feature>
<keyword evidence="1" id="KW-0812">Transmembrane</keyword>
<dbReference type="OrthoDB" id="3239304at2759"/>
<accession>A0A8H7RD32</accession>
<keyword evidence="1" id="KW-1133">Transmembrane helix</keyword>
<keyword evidence="1" id="KW-0472">Membrane</keyword>
<comment type="caution">
    <text evidence="2">The sequence shown here is derived from an EMBL/GenBank/DDBJ whole genome shotgun (WGS) entry which is preliminary data.</text>
</comment>